<evidence type="ECO:0000256" key="1">
    <source>
        <dbReference type="SAM" id="Phobius"/>
    </source>
</evidence>
<protein>
    <submittedName>
        <fullName evidence="2">Uncharacterized protein</fullName>
    </submittedName>
</protein>
<dbReference type="EMBL" id="JAHQIW010003161">
    <property type="protein sequence ID" value="KAJ1357508.1"/>
    <property type="molecule type" value="Genomic_DNA"/>
</dbReference>
<evidence type="ECO:0000313" key="2">
    <source>
        <dbReference type="EMBL" id="KAJ1357508.1"/>
    </source>
</evidence>
<keyword evidence="1" id="KW-0472">Membrane</keyword>
<organism evidence="2 3">
    <name type="scientific">Parelaphostrongylus tenuis</name>
    <name type="common">Meningeal worm</name>
    <dbReference type="NCBI Taxonomy" id="148309"/>
    <lineage>
        <taxon>Eukaryota</taxon>
        <taxon>Metazoa</taxon>
        <taxon>Ecdysozoa</taxon>
        <taxon>Nematoda</taxon>
        <taxon>Chromadorea</taxon>
        <taxon>Rhabditida</taxon>
        <taxon>Rhabditina</taxon>
        <taxon>Rhabditomorpha</taxon>
        <taxon>Strongyloidea</taxon>
        <taxon>Metastrongylidae</taxon>
        <taxon>Parelaphostrongylus</taxon>
    </lineage>
</organism>
<dbReference type="AlphaFoldDB" id="A0AAD5QME8"/>
<feature type="transmembrane region" description="Helical" evidence="1">
    <location>
        <begin position="166"/>
        <end position="186"/>
    </location>
</feature>
<sequence length="195" mass="22525">MDAESSLRRSLRRINPFHNKLFRLPATPRLARNRKVGNGEDVTTEWNFERTAFRRADERLNGFTSPIITTGLTPTVQRLTNGPPDPQEAELDIHHHVQNLLMQSNRQINHLSKLPSTSYRADGQITDAYWMNEVPFDSRSNNSTISLLKHVNAIRKRHMSKWNRQALDSFLSVLILSFLSLYFFTIPMHSSILLS</sequence>
<comment type="caution">
    <text evidence="2">The sequence shown here is derived from an EMBL/GenBank/DDBJ whole genome shotgun (WGS) entry which is preliminary data.</text>
</comment>
<keyword evidence="1" id="KW-1133">Transmembrane helix</keyword>
<accession>A0AAD5QME8</accession>
<keyword evidence="1" id="KW-0812">Transmembrane</keyword>
<dbReference type="Proteomes" id="UP001196413">
    <property type="component" value="Unassembled WGS sequence"/>
</dbReference>
<reference evidence="2" key="1">
    <citation type="submission" date="2021-06" db="EMBL/GenBank/DDBJ databases">
        <title>Parelaphostrongylus tenuis whole genome reference sequence.</title>
        <authorList>
            <person name="Garwood T.J."/>
            <person name="Larsen P.A."/>
            <person name="Fountain-Jones N.M."/>
            <person name="Garbe J.R."/>
            <person name="Macchietto M.G."/>
            <person name="Kania S.A."/>
            <person name="Gerhold R.W."/>
            <person name="Richards J.E."/>
            <person name="Wolf T.M."/>
        </authorList>
    </citation>
    <scope>NUCLEOTIDE SEQUENCE</scope>
    <source>
        <strain evidence="2">MNPRO001-30</strain>
        <tissue evidence="2">Meninges</tissue>
    </source>
</reference>
<evidence type="ECO:0000313" key="3">
    <source>
        <dbReference type="Proteomes" id="UP001196413"/>
    </source>
</evidence>
<gene>
    <name evidence="2" type="ORF">KIN20_015675</name>
</gene>
<proteinExistence type="predicted"/>
<name>A0AAD5QME8_PARTN</name>
<keyword evidence="3" id="KW-1185">Reference proteome</keyword>